<sequence>MYTKSGFRPYHSTCAGFASVLVLLDLGAAFDSIDHHILLERLETQNGLHGQVLAWFRSYPSERYLSTDKSTLYISMKRGECPKLPSLEACVSDIRKWMAANVLLLNLDKTEMFVLGLKEQRYLLLNLTINLDGCTVVSNKTV</sequence>
<dbReference type="AlphaFoldDB" id="A0A060YJ88"/>
<dbReference type="PANTHER" id="PTHR33332">
    <property type="entry name" value="REVERSE TRANSCRIPTASE DOMAIN-CONTAINING PROTEIN"/>
    <property type="match status" value="1"/>
</dbReference>
<dbReference type="PaxDb" id="8022-A0A060YJ88"/>
<evidence type="ECO:0000313" key="1">
    <source>
        <dbReference type="EMBL" id="CDQ91761.1"/>
    </source>
</evidence>
<organism evidence="1 2">
    <name type="scientific">Oncorhynchus mykiss</name>
    <name type="common">Rainbow trout</name>
    <name type="synonym">Salmo gairdneri</name>
    <dbReference type="NCBI Taxonomy" id="8022"/>
    <lineage>
        <taxon>Eukaryota</taxon>
        <taxon>Metazoa</taxon>
        <taxon>Chordata</taxon>
        <taxon>Craniata</taxon>
        <taxon>Vertebrata</taxon>
        <taxon>Euteleostomi</taxon>
        <taxon>Actinopterygii</taxon>
        <taxon>Neopterygii</taxon>
        <taxon>Teleostei</taxon>
        <taxon>Protacanthopterygii</taxon>
        <taxon>Salmoniformes</taxon>
        <taxon>Salmonidae</taxon>
        <taxon>Salmoninae</taxon>
        <taxon>Oncorhynchus</taxon>
    </lineage>
</organism>
<proteinExistence type="predicted"/>
<name>A0A060YJ88_ONCMY</name>
<accession>A0A060YJ88</accession>
<reference evidence="1" key="2">
    <citation type="submission" date="2014-03" db="EMBL/GenBank/DDBJ databases">
        <authorList>
            <person name="Genoscope - CEA"/>
        </authorList>
    </citation>
    <scope>NUCLEOTIDE SEQUENCE</scope>
</reference>
<evidence type="ECO:0008006" key="3">
    <source>
        <dbReference type="Google" id="ProtNLM"/>
    </source>
</evidence>
<dbReference type="STRING" id="8022.A0A060YJ88"/>
<gene>
    <name evidence="1" type="ORF">GSONMT00017076001</name>
</gene>
<reference evidence="1" key="1">
    <citation type="journal article" date="2014" name="Nat. Commun.">
        <title>The rainbow trout genome provides novel insights into evolution after whole-genome duplication in vertebrates.</title>
        <authorList>
            <person name="Berthelot C."/>
            <person name="Brunet F."/>
            <person name="Chalopin D."/>
            <person name="Juanchich A."/>
            <person name="Bernard M."/>
            <person name="Noel B."/>
            <person name="Bento P."/>
            <person name="Da Silva C."/>
            <person name="Labadie K."/>
            <person name="Alberti A."/>
            <person name="Aury J.M."/>
            <person name="Louis A."/>
            <person name="Dehais P."/>
            <person name="Bardou P."/>
            <person name="Montfort J."/>
            <person name="Klopp C."/>
            <person name="Cabau C."/>
            <person name="Gaspin C."/>
            <person name="Thorgaard G.H."/>
            <person name="Boussaha M."/>
            <person name="Quillet E."/>
            <person name="Guyomard R."/>
            <person name="Galiana D."/>
            <person name="Bobe J."/>
            <person name="Volff J.N."/>
            <person name="Genet C."/>
            <person name="Wincker P."/>
            <person name="Jaillon O."/>
            <person name="Roest Crollius H."/>
            <person name="Guiguen Y."/>
        </authorList>
    </citation>
    <scope>NUCLEOTIDE SEQUENCE [LARGE SCALE GENOMIC DNA]</scope>
</reference>
<dbReference type="EMBL" id="FR912262">
    <property type="protein sequence ID" value="CDQ91761.1"/>
    <property type="molecule type" value="Genomic_DNA"/>
</dbReference>
<evidence type="ECO:0000313" key="2">
    <source>
        <dbReference type="Proteomes" id="UP000193380"/>
    </source>
</evidence>
<protein>
    <recommendedName>
        <fullName evidence="3">Reverse transcriptase domain-containing protein</fullName>
    </recommendedName>
</protein>
<dbReference type="Proteomes" id="UP000193380">
    <property type="component" value="Unassembled WGS sequence"/>
</dbReference>